<keyword evidence="4" id="KW-1185">Reference proteome</keyword>
<dbReference type="EMBL" id="CP031320">
    <property type="protein sequence ID" value="AXK34093.1"/>
    <property type="molecule type" value="Genomic_DNA"/>
</dbReference>
<dbReference type="Proteomes" id="UP000254425">
    <property type="component" value="Chromosome"/>
</dbReference>
<dbReference type="KEGG" id="sarm:DVA86_16945"/>
<evidence type="ECO:0000313" key="4">
    <source>
        <dbReference type="Proteomes" id="UP000254425"/>
    </source>
</evidence>
<sequence length="638" mass="67759">MRRAGPQAAVGRQGPRRERTADQGVVQRPRQGRAVSAVVASRLTWQQLRDLDLSGVEAAADGWRNAGSRAGAARGRVDNEMTAKLRDSQEGVAEKAAVKRLTRLSENFQYAYVQCGMARTALDGLAAELKPHQNSLKTALEDAAGRKFTVHDDGSVSYPAAGRETGGQKPPGGSVTGSSGFFDGMFDLPQAMADPNPNRILAQDIADRIASALRSAREVDAEYAVAIRRLKTQPGLEVTDAMWTDAYQDSKAARRAAHGYLDTGDIPNDASPAERKKWWEGLSKEQQDRFLTLYPDKIGNLDGIPAETRDSANRTHLPMLMGKLEGSDDEQAKTKLEGLQAIDSKLRQGSQPPMYLLGIGDEGNGRAIVSYGNPDTSRNVSAYVPGLGTALDAGFANNDVKRAKDTALAAHKYDPSSASIVWLGYDAPQLPADGLLANLEVMSKGPATNGAPAYNSFMEGISATNENADPHVTAIGHSYGSLTVGLAGQEPGGIPGADDIVLVGSPGVDAEHADDLGVGKEHVFVGAAENDPVTKLPSFDEVEGGVRGSVLGPAGSYLGYELSDIGDDDVWFGKDPASGAFDANRFRVADGPRPFFDGEGATPAHSNYFDPQADPESVENIGAIVANRSEFTTREDPR</sequence>
<name>A0A345XR27_9ACTN</name>
<reference evidence="3 4" key="1">
    <citation type="submission" date="2018-07" db="EMBL/GenBank/DDBJ databases">
        <title>Draft genome of the type strain Streptomyces armeniacus ATCC 15676.</title>
        <authorList>
            <person name="Labana P."/>
            <person name="Gosse J.T."/>
            <person name="Boddy C.N."/>
        </authorList>
    </citation>
    <scope>NUCLEOTIDE SEQUENCE [LARGE SCALE GENOMIC DNA]</scope>
    <source>
        <strain evidence="3 4">ATCC 15676</strain>
    </source>
</reference>
<feature type="domain" description="DUF1023" evidence="2">
    <location>
        <begin position="363"/>
        <end position="539"/>
    </location>
</feature>
<evidence type="ECO:0000256" key="1">
    <source>
        <dbReference type="SAM" id="MobiDB-lite"/>
    </source>
</evidence>
<feature type="region of interest" description="Disordered" evidence="1">
    <location>
        <begin position="154"/>
        <end position="174"/>
    </location>
</feature>
<organism evidence="3 4">
    <name type="scientific">Streptomyces armeniacus</name>
    <dbReference type="NCBI Taxonomy" id="83291"/>
    <lineage>
        <taxon>Bacteria</taxon>
        <taxon>Bacillati</taxon>
        <taxon>Actinomycetota</taxon>
        <taxon>Actinomycetes</taxon>
        <taxon>Kitasatosporales</taxon>
        <taxon>Streptomycetaceae</taxon>
        <taxon>Streptomyces</taxon>
    </lineage>
</organism>
<dbReference type="AlphaFoldDB" id="A0A345XR27"/>
<dbReference type="Pfam" id="PF06259">
    <property type="entry name" value="Abhydrolase_8"/>
    <property type="match status" value="1"/>
</dbReference>
<protein>
    <recommendedName>
        <fullName evidence="2">DUF1023 domain-containing protein</fullName>
    </recommendedName>
</protein>
<feature type="region of interest" description="Disordered" evidence="1">
    <location>
        <begin position="1"/>
        <end position="31"/>
    </location>
</feature>
<dbReference type="InterPro" id="IPR010427">
    <property type="entry name" value="DUF1023"/>
</dbReference>
<accession>A0A345XR27</accession>
<evidence type="ECO:0000259" key="2">
    <source>
        <dbReference type="Pfam" id="PF06259"/>
    </source>
</evidence>
<evidence type="ECO:0000313" key="3">
    <source>
        <dbReference type="EMBL" id="AXK34093.1"/>
    </source>
</evidence>
<gene>
    <name evidence="3" type="ORF">DVA86_16945</name>
</gene>
<proteinExistence type="predicted"/>